<sequence>MMRSHQRDRLPPPTISTAHRKKGLEMEEDKSCRVIKEIRHAGAHL</sequence>
<evidence type="ECO:0000256" key="1">
    <source>
        <dbReference type="SAM" id="MobiDB-lite"/>
    </source>
</evidence>
<dbReference type="Proteomes" id="UP000326678">
    <property type="component" value="Chromosome Gxm1"/>
</dbReference>
<dbReference type="EMBL" id="CP045226">
    <property type="protein sequence ID" value="QFS48909.1"/>
    <property type="molecule type" value="Genomic_DNA"/>
</dbReference>
<organism evidence="2 3">
    <name type="scientific">Nostoc sphaeroides CCNUC1</name>
    <dbReference type="NCBI Taxonomy" id="2653204"/>
    <lineage>
        <taxon>Bacteria</taxon>
        <taxon>Bacillati</taxon>
        <taxon>Cyanobacteriota</taxon>
        <taxon>Cyanophyceae</taxon>
        <taxon>Nostocales</taxon>
        <taxon>Nostocaceae</taxon>
        <taxon>Nostoc</taxon>
    </lineage>
</organism>
<protein>
    <submittedName>
        <fullName evidence="2">Uncharacterized protein</fullName>
    </submittedName>
</protein>
<feature type="region of interest" description="Disordered" evidence="1">
    <location>
        <begin position="1"/>
        <end position="28"/>
    </location>
</feature>
<evidence type="ECO:0000313" key="2">
    <source>
        <dbReference type="EMBL" id="QFS48909.1"/>
    </source>
</evidence>
<dbReference type="AlphaFoldDB" id="A0A5P8WAI2"/>
<gene>
    <name evidence="2" type="ORF">GXM_06403</name>
</gene>
<evidence type="ECO:0000313" key="3">
    <source>
        <dbReference type="Proteomes" id="UP000326678"/>
    </source>
</evidence>
<proteinExistence type="predicted"/>
<feature type="compositionally biased region" description="Basic and acidic residues" evidence="1">
    <location>
        <begin position="1"/>
        <end position="10"/>
    </location>
</feature>
<keyword evidence="3" id="KW-1185">Reference proteome</keyword>
<accession>A0A5P8WAI2</accession>
<name>A0A5P8WAI2_9NOSO</name>
<dbReference type="KEGG" id="nsh:GXM_06403"/>
<reference evidence="2 3" key="1">
    <citation type="submission" date="2019-10" db="EMBL/GenBank/DDBJ databases">
        <title>Genomic and transcriptomic insights into the perfect genentic adaptation of a filamentous nitrogen-fixing cyanobacterium to rice fields.</title>
        <authorList>
            <person name="Chen Z."/>
        </authorList>
    </citation>
    <scope>NUCLEOTIDE SEQUENCE [LARGE SCALE GENOMIC DNA]</scope>
    <source>
        <strain evidence="2">CCNUC1</strain>
    </source>
</reference>